<evidence type="ECO:0000313" key="4">
    <source>
        <dbReference type="Proteomes" id="UP000481861"/>
    </source>
</evidence>
<dbReference type="EMBL" id="JAADJZ010000005">
    <property type="protein sequence ID" value="KAF2874775.1"/>
    <property type="molecule type" value="Genomic_DNA"/>
</dbReference>
<dbReference type="OrthoDB" id="3045089at2759"/>
<evidence type="ECO:0000313" key="3">
    <source>
        <dbReference type="EMBL" id="KAF2874775.1"/>
    </source>
</evidence>
<name>A0A7C8MER0_9PLEO</name>
<organism evidence="3 4">
    <name type="scientific">Massariosphaeria phaeospora</name>
    <dbReference type="NCBI Taxonomy" id="100035"/>
    <lineage>
        <taxon>Eukaryota</taxon>
        <taxon>Fungi</taxon>
        <taxon>Dikarya</taxon>
        <taxon>Ascomycota</taxon>
        <taxon>Pezizomycotina</taxon>
        <taxon>Dothideomycetes</taxon>
        <taxon>Pleosporomycetidae</taxon>
        <taxon>Pleosporales</taxon>
        <taxon>Pleosporales incertae sedis</taxon>
        <taxon>Massariosphaeria</taxon>
    </lineage>
</organism>
<evidence type="ECO:0000256" key="1">
    <source>
        <dbReference type="SAM" id="MobiDB-lite"/>
    </source>
</evidence>
<proteinExistence type="predicted"/>
<dbReference type="PANTHER" id="PTHR38886">
    <property type="entry name" value="SESA DOMAIN-CONTAINING PROTEIN"/>
    <property type="match status" value="1"/>
</dbReference>
<gene>
    <name evidence="3" type="ORF">BDV95DRAFT_603568</name>
</gene>
<reference evidence="3 4" key="1">
    <citation type="submission" date="2020-01" db="EMBL/GenBank/DDBJ databases">
        <authorList>
            <consortium name="DOE Joint Genome Institute"/>
            <person name="Haridas S."/>
            <person name="Albert R."/>
            <person name="Binder M."/>
            <person name="Bloem J."/>
            <person name="Labutti K."/>
            <person name="Salamov A."/>
            <person name="Andreopoulos B."/>
            <person name="Baker S.E."/>
            <person name="Barry K."/>
            <person name="Bills G."/>
            <person name="Bluhm B.H."/>
            <person name="Cannon C."/>
            <person name="Castanera R."/>
            <person name="Culley D.E."/>
            <person name="Daum C."/>
            <person name="Ezra D."/>
            <person name="Gonzalez J.B."/>
            <person name="Henrissat B."/>
            <person name="Kuo A."/>
            <person name="Liang C."/>
            <person name="Lipzen A."/>
            <person name="Lutzoni F."/>
            <person name="Magnuson J."/>
            <person name="Mondo S."/>
            <person name="Nolan M."/>
            <person name="Ohm R."/>
            <person name="Pangilinan J."/>
            <person name="Park H.-J.H."/>
            <person name="Ramirez L."/>
            <person name="Alfaro M."/>
            <person name="Sun H."/>
            <person name="Tritt A."/>
            <person name="Yoshinaga Y."/>
            <person name="Zwiers L.-H.L."/>
            <person name="Turgeon B.G."/>
            <person name="Goodwin S.B."/>
            <person name="Spatafora J.W."/>
            <person name="Crous P.W."/>
            <person name="Grigoriev I.V."/>
        </authorList>
    </citation>
    <scope>NUCLEOTIDE SEQUENCE [LARGE SCALE GENOMIC DNA]</scope>
    <source>
        <strain evidence="3 4">CBS 611.86</strain>
    </source>
</reference>
<accession>A0A7C8MER0</accession>
<dbReference type="Proteomes" id="UP000481861">
    <property type="component" value="Unassembled WGS sequence"/>
</dbReference>
<dbReference type="InterPro" id="IPR054464">
    <property type="entry name" value="ULD_fung"/>
</dbReference>
<protein>
    <recommendedName>
        <fullName evidence="2">Ubiquitin-like domain-containing protein</fullName>
    </recommendedName>
</protein>
<dbReference type="Pfam" id="PF22893">
    <property type="entry name" value="ULD_2"/>
    <property type="match status" value="1"/>
</dbReference>
<dbReference type="PANTHER" id="PTHR38886:SF1">
    <property type="entry name" value="NACHT-NTPASE AND P-LOOP NTPASES N-TERMINAL DOMAIN-CONTAINING PROTEIN"/>
    <property type="match status" value="1"/>
</dbReference>
<evidence type="ECO:0000259" key="2">
    <source>
        <dbReference type="Pfam" id="PF22893"/>
    </source>
</evidence>
<feature type="region of interest" description="Disordered" evidence="1">
    <location>
        <begin position="409"/>
        <end position="434"/>
    </location>
</feature>
<comment type="caution">
    <text evidence="3">The sequence shown here is derived from an EMBL/GenBank/DDBJ whole genome shotgun (WGS) entry which is preliminary data.</text>
</comment>
<keyword evidence="4" id="KW-1185">Reference proteome</keyword>
<dbReference type="AlphaFoldDB" id="A0A7C8MER0"/>
<feature type="domain" description="Ubiquitin-like" evidence="2">
    <location>
        <begin position="213"/>
        <end position="295"/>
    </location>
</feature>
<sequence>MAVPFGFSCGDVIAGTNLLITSINAIKDSTGSSSEYRAVGATLRQIEVALEGLNELDIDNASHRRALEVSASQCGATIFQFISKISKYKSSLESPTTFKNWKSVIRKVEWSLYSKDDVRRFQAQLQGDLLALQTTLQRIHLAITTANVKETRAALIRVETRLDQGNAAQSLVLQALSRCFKEFRGLLIGVYFTNMRIINFLLSGPQISTQVQDERPVYLDDPHGRVIPFLRCWITDWDDFDTILKVQFKRVPGLKKISAREYMLRDGSRTDEITRSTPVDSVFLPGRRIVMSMVFATTTTSTSCPKCFSPVPNCDTEVKCPTCGVFFSRLRTTATVSEENTAVSEPLPPAWRYQAWTSLAKGSALRSVDGSSTRTLVAGMGGPRFTIPFDCVEDFSRVRIVEVARKRIPTSTNRSGEDVKHTSQGDSTPEDPPILEDSVMQRLQQHANNEHIDAECVMNIIEMDDDHGCIDAVRDFSRSMYKELFDLYRGNLPLMEERWDIKDFLQVCLLAERVGENAMTLGLVKVGETYMGLYRFRDFLYDEETLKTMRGLLDKGKGEVDSAIEVISMIFNLYRTSD</sequence>